<sequence>MATAKLRKENQALRSEITALEERLDKITNEVSKNKDSMADSLTGQEVNHATNRSEAADKSKSIEFISAQYDDIIVFKNNVIQDLKDMKKQVSMISKKCEAIMTSVEQMEDYSYQYNLKIVGMPQQCENESAENTTKLCLNLFAAIGAEVTEQDIDISHRVLARRQSNRPSAIICKFVRRLAKERVLALRKETSNVQPQQLSFSSEVQLNYLSIYEHPPPRLQELLFEANKYKRENNFKFCWVRNKAICLRKSEGDVVIKLTKREDLARLLSQEQSL</sequence>
<accession>A0A6S7I5S6</accession>
<keyword evidence="3" id="KW-1185">Reference proteome</keyword>
<proteinExistence type="predicted"/>
<dbReference type="InterPro" id="IPR057251">
    <property type="entry name" value="FP_C"/>
</dbReference>
<protein>
    <recommendedName>
        <fullName evidence="1">FP protein C-terminal domain-containing protein</fullName>
    </recommendedName>
</protein>
<dbReference type="AlphaFoldDB" id="A0A6S7I5S6"/>
<evidence type="ECO:0000259" key="1">
    <source>
        <dbReference type="Pfam" id="PF25298"/>
    </source>
</evidence>
<organism evidence="2 3">
    <name type="scientific">Paramuricea clavata</name>
    <name type="common">Red gorgonian</name>
    <name type="synonym">Violescent sea-whip</name>
    <dbReference type="NCBI Taxonomy" id="317549"/>
    <lineage>
        <taxon>Eukaryota</taxon>
        <taxon>Metazoa</taxon>
        <taxon>Cnidaria</taxon>
        <taxon>Anthozoa</taxon>
        <taxon>Octocorallia</taxon>
        <taxon>Malacalcyonacea</taxon>
        <taxon>Plexauridae</taxon>
        <taxon>Paramuricea</taxon>
    </lineage>
</organism>
<dbReference type="Gene3D" id="3.30.70.1820">
    <property type="entry name" value="L1 transposable element, RRM domain"/>
    <property type="match status" value="1"/>
</dbReference>
<feature type="domain" description="FP protein C-terminal" evidence="1">
    <location>
        <begin position="220"/>
        <end position="269"/>
    </location>
</feature>
<evidence type="ECO:0000313" key="3">
    <source>
        <dbReference type="Proteomes" id="UP001152795"/>
    </source>
</evidence>
<dbReference type="OrthoDB" id="7351105at2759"/>
<comment type="caution">
    <text evidence="2">The sequence shown here is derived from an EMBL/GenBank/DDBJ whole genome shotgun (WGS) entry which is preliminary data.</text>
</comment>
<reference evidence="2" key="1">
    <citation type="submission" date="2020-04" db="EMBL/GenBank/DDBJ databases">
        <authorList>
            <person name="Alioto T."/>
            <person name="Alioto T."/>
            <person name="Gomez Garrido J."/>
        </authorList>
    </citation>
    <scope>NUCLEOTIDE SEQUENCE</scope>
    <source>
        <strain evidence="2">A484AB</strain>
    </source>
</reference>
<gene>
    <name evidence="2" type="ORF">PACLA_8A001102</name>
</gene>
<dbReference type="Pfam" id="PF25298">
    <property type="entry name" value="Baculo_FP_2nd"/>
    <property type="match status" value="1"/>
</dbReference>
<name>A0A6S7I5S6_PARCT</name>
<evidence type="ECO:0000313" key="2">
    <source>
        <dbReference type="EMBL" id="CAB4012299.1"/>
    </source>
</evidence>
<dbReference type="EMBL" id="CACRXK020007459">
    <property type="protein sequence ID" value="CAB4012299.1"/>
    <property type="molecule type" value="Genomic_DNA"/>
</dbReference>
<dbReference type="Proteomes" id="UP001152795">
    <property type="component" value="Unassembled WGS sequence"/>
</dbReference>